<organism evidence="10 11">
    <name type="scientific">Microcella alkaliphila</name>
    <dbReference type="NCBI Taxonomy" id="279828"/>
    <lineage>
        <taxon>Bacteria</taxon>
        <taxon>Bacillati</taxon>
        <taxon>Actinomycetota</taxon>
        <taxon>Actinomycetes</taxon>
        <taxon>Micrococcales</taxon>
        <taxon>Microbacteriaceae</taxon>
        <taxon>Microcella</taxon>
    </lineage>
</organism>
<feature type="domain" description="Pycsar effector protein" evidence="9">
    <location>
        <begin position="16"/>
        <end position="165"/>
    </location>
</feature>
<dbReference type="Pfam" id="PF18967">
    <property type="entry name" value="PycTM"/>
    <property type="match status" value="1"/>
</dbReference>
<reference evidence="11" key="1">
    <citation type="submission" date="2015-12" db="EMBL/GenBank/DDBJ databases">
        <authorList>
            <person name="Shamseldin A."/>
            <person name="Moawad H."/>
            <person name="Abd El-Rahim W.M."/>
            <person name="Sadowsky M.J."/>
        </authorList>
    </citation>
    <scope>NUCLEOTIDE SEQUENCE [LARGE SCALE GENOMIC DNA]</scope>
    <source>
        <strain evidence="11">JAM AC0309</strain>
    </source>
</reference>
<evidence type="ECO:0000256" key="2">
    <source>
        <dbReference type="ARBA" id="ARBA00022475"/>
    </source>
</evidence>
<keyword evidence="6" id="KW-0051">Antiviral defense</keyword>
<keyword evidence="2" id="KW-1003">Cell membrane</keyword>
<gene>
    <name evidence="10" type="ORF">MalAC0309_1998</name>
</gene>
<evidence type="ECO:0000256" key="5">
    <source>
        <dbReference type="ARBA" id="ARBA00022989"/>
    </source>
</evidence>
<accession>A0A0U5BPP6</accession>
<keyword evidence="3 8" id="KW-0812">Transmembrane</keyword>
<keyword evidence="7 8" id="KW-0472">Membrane</keyword>
<dbReference type="GO" id="GO:0051607">
    <property type="term" value="P:defense response to virus"/>
    <property type="evidence" value="ECO:0007669"/>
    <property type="project" value="UniProtKB-KW"/>
</dbReference>
<comment type="subcellular location">
    <subcellularLocation>
        <location evidence="1">Cell membrane</location>
    </subcellularLocation>
</comment>
<dbReference type="Proteomes" id="UP000218965">
    <property type="component" value="Chromosome"/>
</dbReference>
<dbReference type="GO" id="GO:0005886">
    <property type="term" value="C:plasma membrane"/>
    <property type="evidence" value="ECO:0007669"/>
    <property type="project" value="UniProtKB-SubCell"/>
</dbReference>
<dbReference type="InterPro" id="IPR043760">
    <property type="entry name" value="PycTM_dom"/>
</dbReference>
<feature type="transmembrane region" description="Helical" evidence="8">
    <location>
        <begin position="153"/>
        <end position="173"/>
    </location>
</feature>
<evidence type="ECO:0000313" key="10">
    <source>
        <dbReference type="EMBL" id="BAU32843.1"/>
    </source>
</evidence>
<name>A0A0U5BPP6_9MICO</name>
<dbReference type="AlphaFoldDB" id="A0A0U5BPP6"/>
<evidence type="ECO:0000256" key="4">
    <source>
        <dbReference type="ARBA" id="ARBA00022741"/>
    </source>
</evidence>
<evidence type="ECO:0000259" key="9">
    <source>
        <dbReference type="Pfam" id="PF18967"/>
    </source>
</evidence>
<evidence type="ECO:0000256" key="1">
    <source>
        <dbReference type="ARBA" id="ARBA00004236"/>
    </source>
</evidence>
<keyword evidence="4" id="KW-0547">Nucleotide-binding</keyword>
<reference evidence="10 11" key="2">
    <citation type="submission" date="2016-01" db="EMBL/GenBank/DDBJ databases">
        <title>Microcella alkaliphila JAM AC0309 whole genome shotgun sequence.</title>
        <authorList>
            <person name="Kurata A."/>
            <person name="Hirose Y."/>
            <person name="Kishimoto N."/>
            <person name="Kobayashi T."/>
        </authorList>
    </citation>
    <scope>NUCLEOTIDE SEQUENCE [LARGE SCALE GENOMIC DNA]</scope>
    <source>
        <strain evidence="10 11">JAM AC0309</strain>
    </source>
</reference>
<keyword evidence="5 8" id="KW-1133">Transmembrane helix</keyword>
<proteinExistence type="predicted"/>
<evidence type="ECO:0000256" key="7">
    <source>
        <dbReference type="ARBA" id="ARBA00023136"/>
    </source>
</evidence>
<protein>
    <recommendedName>
        <fullName evidence="9">Pycsar effector protein domain-containing protein</fullName>
    </recommendedName>
</protein>
<evidence type="ECO:0000313" key="11">
    <source>
        <dbReference type="Proteomes" id="UP000218965"/>
    </source>
</evidence>
<evidence type="ECO:0000256" key="6">
    <source>
        <dbReference type="ARBA" id="ARBA00023118"/>
    </source>
</evidence>
<feature type="transmembrane region" description="Helical" evidence="8">
    <location>
        <begin position="68"/>
        <end position="89"/>
    </location>
</feature>
<dbReference type="KEGG" id="malk:MalAC0309_1998"/>
<dbReference type="GO" id="GO:0000166">
    <property type="term" value="F:nucleotide binding"/>
    <property type="evidence" value="ECO:0007669"/>
    <property type="project" value="UniProtKB-KW"/>
</dbReference>
<sequence length="174" mass="18696">MFRRAASRDDLFYSLALRILAESREELARADGKASILLAAASLIAGVVLSAILAGDWQPGDLNLCSQIAWWAGILSAAVGIVALATAVYPRTKYRGARPPSVIAYFGDVAMTPVHTLAKRLRETAASTDAVIDQMKAIAWIVDRKYLGIQTALWAFALAGLLCIGSVVVDQIFF</sequence>
<evidence type="ECO:0000256" key="8">
    <source>
        <dbReference type="SAM" id="Phobius"/>
    </source>
</evidence>
<dbReference type="EMBL" id="AP017315">
    <property type="protein sequence ID" value="BAU32843.1"/>
    <property type="molecule type" value="Genomic_DNA"/>
</dbReference>
<evidence type="ECO:0000256" key="3">
    <source>
        <dbReference type="ARBA" id="ARBA00022692"/>
    </source>
</evidence>
<feature type="transmembrane region" description="Helical" evidence="8">
    <location>
        <begin position="34"/>
        <end position="53"/>
    </location>
</feature>